<dbReference type="Pfam" id="PF08373">
    <property type="entry name" value="RAP"/>
    <property type="match status" value="1"/>
</dbReference>
<keyword evidence="3" id="KW-1185">Reference proteome</keyword>
<dbReference type="EMBL" id="BRYB01002689">
    <property type="protein sequence ID" value="GMI24031.1"/>
    <property type="molecule type" value="Genomic_DNA"/>
</dbReference>
<organism evidence="2 3">
    <name type="scientific">Tetraparma gracilis</name>
    <dbReference type="NCBI Taxonomy" id="2962635"/>
    <lineage>
        <taxon>Eukaryota</taxon>
        <taxon>Sar</taxon>
        <taxon>Stramenopiles</taxon>
        <taxon>Ochrophyta</taxon>
        <taxon>Bolidophyceae</taxon>
        <taxon>Parmales</taxon>
        <taxon>Triparmaceae</taxon>
        <taxon>Tetraparma</taxon>
    </lineage>
</organism>
<dbReference type="InterPro" id="IPR013584">
    <property type="entry name" value="RAP"/>
</dbReference>
<reference evidence="2 3" key="1">
    <citation type="journal article" date="2023" name="Commun. Biol.">
        <title>Genome analysis of Parmales, the sister group of diatoms, reveals the evolutionary specialization of diatoms from phago-mixotrophs to photoautotrophs.</title>
        <authorList>
            <person name="Ban H."/>
            <person name="Sato S."/>
            <person name="Yoshikawa S."/>
            <person name="Yamada K."/>
            <person name="Nakamura Y."/>
            <person name="Ichinomiya M."/>
            <person name="Sato N."/>
            <person name="Blanc-Mathieu R."/>
            <person name="Endo H."/>
            <person name="Kuwata A."/>
            <person name="Ogata H."/>
        </authorList>
    </citation>
    <scope>NUCLEOTIDE SEQUENCE [LARGE SCALE GENOMIC DNA]</scope>
</reference>
<evidence type="ECO:0000259" key="1">
    <source>
        <dbReference type="PROSITE" id="PS51286"/>
    </source>
</evidence>
<dbReference type="InterPro" id="IPR050870">
    <property type="entry name" value="FAST_kinase"/>
</dbReference>
<sequence>MAAAQGDHCALLSIFSSSHPCFNDVCFATLMSRLGRLPKRDAAAAKRDERYRTLLAMLPAIVQEGGAQAISNIAHALAKLEEQSEESGAVLDAVEERADWFVDQGSPQNIANAAWAFAALNRHAPALFSAIDARADWLVRESEPQHVANTAWAFATLRLDAPALFPAINERAHWLVNQSKPQAVSNTAWAFATLGIAAPTLFSAIDARAEWFVQESKPQEIANTLWAFATLRRDAPALVSAIEARADWLVRESDARAISNTAMAFAELSASAPNFWACLERRGEAFAARANVQDVCTTAWALAVGGRTNTNSGLLRLLWGEAMAAGDGAISAENVSQLMQVGLHAQGDGVKLQSAPDALKQKMLEAAADTTLTSSGRFEDRVARYLTDLGLKHTRQYPALGAKFAGYLAVDFAVQANDGAKTVLECDGPLHYLHGPLGEGAGRETGPTVAKRRLLERRGWRVVNLPWFQFRKLLREGGGEAVKRWLAKAIK</sequence>
<dbReference type="Proteomes" id="UP001165060">
    <property type="component" value="Unassembled WGS sequence"/>
</dbReference>
<feature type="domain" description="RAP" evidence="1">
    <location>
        <begin position="422"/>
        <end position="491"/>
    </location>
</feature>
<dbReference type="PROSITE" id="PS51286">
    <property type="entry name" value="RAP"/>
    <property type="match status" value="1"/>
</dbReference>
<comment type="caution">
    <text evidence="2">The sequence shown here is derived from an EMBL/GenBank/DDBJ whole genome shotgun (WGS) entry which is preliminary data.</text>
</comment>
<evidence type="ECO:0000313" key="2">
    <source>
        <dbReference type="EMBL" id="GMI24031.1"/>
    </source>
</evidence>
<evidence type="ECO:0000313" key="3">
    <source>
        <dbReference type="Proteomes" id="UP001165060"/>
    </source>
</evidence>
<dbReference type="InterPro" id="IPR058917">
    <property type="entry name" value="RESC6_dom"/>
</dbReference>
<dbReference type="Pfam" id="PF26188">
    <property type="entry name" value="RESC6"/>
    <property type="match status" value="1"/>
</dbReference>
<dbReference type="PANTHER" id="PTHR21228">
    <property type="entry name" value="FAST LEU-RICH DOMAIN-CONTAINING"/>
    <property type="match status" value="1"/>
</dbReference>
<proteinExistence type="predicted"/>
<gene>
    <name evidence="2" type="ORF">TeGR_g3046</name>
</gene>
<accession>A0ABQ6MDX3</accession>
<name>A0ABQ6MDX3_9STRA</name>
<protein>
    <recommendedName>
        <fullName evidence="1">RAP domain-containing protein</fullName>
    </recommendedName>
</protein>
<dbReference type="PANTHER" id="PTHR21228:SF40">
    <property type="entry name" value="LD45607P"/>
    <property type="match status" value="1"/>
</dbReference>